<evidence type="ECO:0000259" key="5">
    <source>
        <dbReference type="SMART" id="SM00662"/>
    </source>
</evidence>
<evidence type="ECO:0000256" key="2">
    <source>
        <dbReference type="ARBA" id="ARBA00022478"/>
    </source>
</evidence>
<dbReference type="InterPro" id="IPR009044">
    <property type="entry name" value="ssDNA-bd_transcriptional_reg"/>
</dbReference>
<sequence length="626" mass="71637">MSDFFNTSNFDAADESARGGGGAGGKQNSDNQLNQNIVRVSCSQIARLSRREDGLILHRQKINTIVVIGVVQSVEELTTKNVYIIDDHTPGSPIEVQLWKNTPEGADGNPRLSLIPPTVLERTYIRVTGKVSYDDQKPFVIAFRVELINDPNEIPRHLLQIIHDSLFLEKRKNITINSKGEKEMGGLANQNQFGGNDLSAGHGFTQLQRSILNILGKHRDSPSGLKRMEIHNYMTGVNSNLIDDAIQFLVNEGHIFSTVDENTFKIQIESINENEINFDIIGLKPFFVNTIRQLILNEIPTMAIEDVYFQENTSTLFNCDYIAQRLALIPIVANPNDFKFRNKNDPERLNSNNCIVMKLNRKNTSSQTIKVYAEDIKWEPMGARQHLLSPITLLYPKIPIMYLKPNEEIICRLHCVKGRGLDHMKFSPGFARYYFHSQITLKDIKTISTETVQRIKSSFPAGVIETKIRPDGRIIPIVANERLDHHTRSFKNFEDVVNAVQVKYYRDHLIFIIESYGVKNPAEMFINALDIFQYKIKIWEERIRPSEGSDDESTNTLKLSNNRYLTVSEFKNKVRVDIREFYLNEDGERKPGKKGISLSMDEWKKIVENMDKIKKMIKDQGDSDSE</sequence>
<dbReference type="GO" id="GO:0000428">
    <property type="term" value="C:DNA-directed RNA polymerase complex"/>
    <property type="evidence" value="ECO:0007669"/>
    <property type="project" value="UniProtKB-KW"/>
</dbReference>
<dbReference type="InterPro" id="IPR003173">
    <property type="entry name" value="PC4_C"/>
</dbReference>
<dbReference type="Gene3D" id="3.30.1360.10">
    <property type="entry name" value="RNA polymerase, RBP11-like subunit"/>
    <property type="match status" value="1"/>
</dbReference>
<dbReference type="SUPFAM" id="SSF56553">
    <property type="entry name" value="Insert subdomain of RNA polymerase alpha subunit"/>
    <property type="match status" value="1"/>
</dbReference>
<dbReference type="SUPFAM" id="SSF54447">
    <property type="entry name" value="ssDNA-binding transcriptional regulator domain"/>
    <property type="match status" value="1"/>
</dbReference>
<feature type="compositionally biased region" description="Polar residues" evidence="4">
    <location>
        <begin position="1"/>
        <end position="10"/>
    </location>
</feature>
<dbReference type="SUPFAM" id="SSF50249">
    <property type="entry name" value="Nucleic acid-binding proteins"/>
    <property type="match status" value="1"/>
</dbReference>
<dbReference type="Gene3D" id="2.30.31.10">
    <property type="entry name" value="Transcriptional Coactivator Pc4, Chain A"/>
    <property type="match status" value="1"/>
</dbReference>
<evidence type="ECO:0000256" key="4">
    <source>
        <dbReference type="SAM" id="MobiDB-lite"/>
    </source>
</evidence>
<evidence type="ECO:0000313" key="7">
    <source>
        <dbReference type="Proteomes" id="UP000887458"/>
    </source>
</evidence>
<dbReference type="SMART" id="SM00662">
    <property type="entry name" value="RPOLD"/>
    <property type="match status" value="1"/>
</dbReference>
<dbReference type="InterPro" id="IPR011263">
    <property type="entry name" value="DNA-dir_RNA_pol_RpoA/D/Rpb3"/>
</dbReference>
<evidence type="ECO:0000256" key="1">
    <source>
        <dbReference type="ARBA" id="ARBA00007815"/>
    </source>
</evidence>
<protein>
    <submittedName>
        <fullName evidence="6">DNA-directed RNA polymerases I and III subunit RPAC1</fullName>
    </submittedName>
</protein>
<dbReference type="InterPro" id="IPR050518">
    <property type="entry name" value="Rpo3/RPB3_RNA_Pol_subunit"/>
</dbReference>
<keyword evidence="7" id="KW-1185">Reference proteome</keyword>
<dbReference type="InterPro" id="IPR036643">
    <property type="entry name" value="RNApol_insert_sf"/>
</dbReference>
<dbReference type="InterPro" id="IPR014892">
    <property type="entry name" value="RPA_C"/>
</dbReference>
<dbReference type="SUPFAM" id="SSF46785">
    <property type="entry name" value="Winged helix' DNA-binding domain"/>
    <property type="match status" value="1"/>
</dbReference>
<dbReference type="SUPFAM" id="SSF55257">
    <property type="entry name" value="RBP11-like subunits of RNA polymerase"/>
    <property type="match status" value="1"/>
</dbReference>
<dbReference type="Pfam" id="PF01000">
    <property type="entry name" value="RNA_pol_A_bac"/>
    <property type="match status" value="1"/>
</dbReference>
<dbReference type="PANTHER" id="PTHR11800">
    <property type="entry name" value="DNA-DIRECTED RNA POLYMERASE"/>
    <property type="match status" value="1"/>
</dbReference>
<accession>A0ABQ8IU49</accession>
<dbReference type="InterPro" id="IPR012340">
    <property type="entry name" value="NA-bd_OB-fold"/>
</dbReference>
<dbReference type="PANTHER" id="PTHR11800:SF13">
    <property type="entry name" value="DNA-DIRECTED RNA POLYMERASES I AND III SUBUNIT RPAC1"/>
    <property type="match status" value="1"/>
</dbReference>
<dbReference type="Gene3D" id="2.170.120.12">
    <property type="entry name" value="DNA-directed RNA polymerase, insert domain"/>
    <property type="match status" value="1"/>
</dbReference>
<comment type="similarity">
    <text evidence="1">Belongs to the replication factor A protein 2 family.</text>
</comment>
<keyword evidence="3" id="KW-0804">Transcription</keyword>
<comment type="caution">
    <text evidence="6">The sequence shown here is derived from an EMBL/GenBank/DDBJ whole genome shotgun (WGS) entry which is preliminary data.</text>
</comment>
<name>A0ABQ8IU49_DERPT</name>
<dbReference type="InterPro" id="IPR036388">
    <property type="entry name" value="WH-like_DNA-bd_sf"/>
</dbReference>
<dbReference type="Pfam" id="PF01193">
    <property type="entry name" value="RNA_pol_L"/>
    <property type="match status" value="1"/>
</dbReference>
<dbReference type="Proteomes" id="UP000887458">
    <property type="component" value="Unassembled WGS sequence"/>
</dbReference>
<dbReference type="InterPro" id="IPR036603">
    <property type="entry name" value="RBP11-like"/>
</dbReference>
<feature type="region of interest" description="Disordered" evidence="4">
    <location>
        <begin position="1"/>
        <end position="32"/>
    </location>
</feature>
<dbReference type="EMBL" id="NJHN03000117">
    <property type="protein sequence ID" value="KAH9413834.1"/>
    <property type="molecule type" value="Genomic_DNA"/>
</dbReference>
<dbReference type="Pfam" id="PF02229">
    <property type="entry name" value="PC4"/>
    <property type="match status" value="1"/>
</dbReference>
<gene>
    <name evidence="6" type="primary">POLR1C_2</name>
    <name evidence="6" type="ORF">DERP_009432</name>
</gene>
<dbReference type="InterPro" id="IPR011262">
    <property type="entry name" value="DNA-dir_RNA_pol_insert"/>
</dbReference>
<dbReference type="Gene3D" id="1.10.10.10">
    <property type="entry name" value="Winged helix-like DNA-binding domain superfamily/Winged helix DNA-binding domain"/>
    <property type="match status" value="1"/>
</dbReference>
<feature type="domain" description="DNA-directed RNA polymerase RpoA/D/Rpb3-type" evidence="5">
    <location>
        <begin position="275"/>
        <end position="542"/>
    </location>
</feature>
<proteinExistence type="inferred from homology"/>
<reference evidence="6 7" key="2">
    <citation type="journal article" date="2022" name="Mol. Biol. Evol.">
        <title>Comparative Genomics Reveals Insights into the Divergent Evolution of Astigmatic Mites and Household Pest Adaptations.</title>
        <authorList>
            <person name="Xiong Q."/>
            <person name="Wan A.T."/>
            <person name="Liu X."/>
            <person name="Fung C.S."/>
            <person name="Xiao X."/>
            <person name="Malainual N."/>
            <person name="Hou J."/>
            <person name="Wang L."/>
            <person name="Wang M."/>
            <person name="Yang K.Y."/>
            <person name="Cui Y."/>
            <person name="Leung E.L."/>
            <person name="Nong W."/>
            <person name="Shin S.K."/>
            <person name="Au S.W."/>
            <person name="Jeong K.Y."/>
            <person name="Chew F.T."/>
            <person name="Hui J.H."/>
            <person name="Leung T.F."/>
            <person name="Tungtrongchitr A."/>
            <person name="Zhong N."/>
            <person name="Liu Z."/>
            <person name="Tsui S.K."/>
        </authorList>
    </citation>
    <scope>NUCLEOTIDE SEQUENCE [LARGE SCALE GENOMIC DNA]</scope>
    <source>
        <strain evidence="6">Derp</strain>
    </source>
</reference>
<reference evidence="6 7" key="1">
    <citation type="journal article" date="2018" name="J. Allergy Clin. Immunol.">
        <title>High-quality assembly of Dermatophagoides pteronyssinus genome and transcriptome reveals a wide range of novel allergens.</title>
        <authorList>
            <person name="Liu X.Y."/>
            <person name="Yang K.Y."/>
            <person name="Wang M.Q."/>
            <person name="Kwok J.S."/>
            <person name="Zeng X."/>
            <person name="Yang Z."/>
            <person name="Xiao X.J."/>
            <person name="Lau C.P."/>
            <person name="Li Y."/>
            <person name="Huang Z.M."/>
            <person name="Ba J.G."/>
            <person name="Yim A.K."/>
            <person name="Ouyang C.Y."/>
            <person name="Ngai S.M."/>
            <person name="Chan T.F."/>
            <person name="Leung E.L."/>
            <person name="Liu L."/>
            <person name="Liu Z.G."/>
            <person name="Tsui S.K."/>
        </authorList>
    </citation>
    <scope>NUCLEOTIDE SEQUENCE [LARGE SCALE GENOMIC DNA]</scope>
    <source>
        <strain evidence="6">Derp</strain>
    </source>
</reference>
<evidence type="ECO:0000313" key="6">
    <source>
        <dbReference type="EMBL" id="KAH9413834.1"/>
    </source>
</evidence>
<dbReference type="InterPro" id="IPR036390">
    <property type="entry name" value="WH_DNA-bd_sf"/>
</dbReference>
<dbReference type="Gene3D" id="2.40.50.140">
    <property type="entry name" value="Nucleic acid-binding proteins"/>
    <property type="match status" value="1"/>
</dbReference>
<evidence type="ECO:0000256" key="3">
    <source>
        <dbReference type="ARBA" id="ARBA00023163"/>
    </source>
</evidence>
<dbReference type="Pfam" id="PF08784">
    <property type="entry name" value="RPA_C"/>
    <property type="match status" value="1"/>
</dbReference>
<keyword evidence="2 6" id="KW-0240">DNA-directed RNA polymerase</keyword>
<organism evidence="6 7">
    <name type="scientific">Dermatophagoides pteronyssinus</name>
    <name type="common">European house dust mite</name>
    <dbReference type="NCBI Taxonomy" id="6956"/>
    <lineage>
        <taxon>Eukaryota</taxon>
        <taxon>Metazoa</taxon>
        <taxon>Ecdysozoa</taxon>
        <taxon>Arthropoda</taxon>
        <taxon>Chelicerata</taxon>
        <taxon>Arachnida</taxon>
        <taxon>Acari</taxon>
        <taxon>Acariformes</taxon>
        <taxon>Sarcoptiformes</taxon>
        <taxon>Astigmata</taxon>
        <taxon>Psoroptidia</taxon>
        <taxon>Analgoidea</taxon>
        <taxon>Pyroglyphidae</taxon>
        <taxon>Dermatophagoidinae</taxon>
        <taxon>Dermatophagoides</taxon>
    </lineage>
</organism>